<protein>
    <recommendedName>
        <fullName evidence="3">Queuine tRNA-ribosyltransferase</fullName>
    </recommendedName>
</protein>
<sequence length="300" mass="33635">MSTPREGFKALGSFHYFRSVDIAAFTRRLGPGHRFLADSGAFSAHTQGAAINIDEYADWLHRWKPYITHYINLDVIGDPAATWRNQRALEAEGLRPIPVFHAGSDFTELRRYLDAGYTYICLGGLVGRHHKAVMPWAIRCFREARGRAVFHGLGLTRWTDLAALPYYSVDSTSWSKAHRFGAVALWDDHRSRWINVKIGGRDVWRYTHLIRAHGGDPARLADRKTYTRNEVSRMAATAFHRAETWLRARHGPVAIPGHTEDQPGPHIYLADTNVDDLAAGASGVHAHLADATPADARARP</sequence>
<dbReference type="RefSeq" id="WP_387345883.1">
    <property type="nucleotide sequence ID" value="NZ_JBIAXI010000024.1"/>
</dbReference>
<gene>
    <name evidence="1" type="ORF">ACFY05_31860</name>
</gene>
<organism evidence="1 2">
    <name type="scientific">Microtetraspora fusca</name>
    <dbReference type="NCBI Taxonomy" id="1997"/>
    <lineage>
        <taxon>Bacteria</taxon>
        <taxon>Bacillati</taxon>
        <taxon>Actinomycetota</taxon>
        <taxon>Actinomycetes</taxon>
        <taxon>Streptosporangiales</taxon>
        <taxon>Streptosporangiaceae</taxon>
        <taxon>Microtetraspora</taxon>
    </lineage>
</organism>
<comment type="caution">
    <text evidence="1">The sequence shown here is derived from an EMBL/GenBank/DDBJ whole genome shotgun (WGS) entry which is preliminary data.</text>
</comment>
<keyword evidence="2" id="KW-1185">Reference proteome</keyword>
<accession>A0ABW6VDS8</accession>
<evidence type="ECO:0000313" key="2">
    <source>
        <dbReference type="Proteomes" id="UP001602119"/>
    </source>
</evidence>
<dbReference type="Proteomes" id="UP001602119">
    <property type="component" value="Unassembled WGS sequence"/>
</dbReference>
<dbReference type="EMBL" id="JBIAXI010000024">
    <property type="protein sequence ID" value="MFF4777461.1"/>
    <property type="molecule type" value="Genomic_DNA"/>
</dbReference>
<evidence type="ECO:0000313" key="1">
    <source>
        <dbReference type="EMBL" id="MFF4777461.1"/>
    </source>
</evidence>
<evidence type="ECO:0008006" key="3">
    <source>
        <dbReference type="Google" id="ProtNLM"/>
    </source>
</evidence>
<reference evidence="1 2" key="1">
    <citation type="submission" date="2024-10" db="EMBL/GenBank/DDBJ databases">
        <title>The Natural Products Discovery Center: Release of the First 8490 Sequenced Strains for Exploring Actinobacteria Biosynthetic Diversity.</title>
        <authorList>
            <person name="Kalkreuter E."/>
            <person name="Kautsar S.A."/>
            <person name="Yang D."/>
            <person name="Bader C.D."/>
            <person name="Teijaro C.N."/>
            <person name="Fluegel L."/>
            <person name="Davis C.M."/>
            <person name="Simpson J.R."/>
            <person name="Lauterbach L."/>
            <person name="Steele A.D."/>
            <person name="Gui C."/>
            <person name="Meng S."/>
            <person name="Li G."/>
            <person name="Viehrig K."/>
            <person name="Ye F."/>
            <person name="Su P."/>
            <person name="Kiefer A.F."/>
            <person name="Nichols A."/>
            <person name="Cepeda A.J."/>
            <person name="Yan W."/>
            <person name="Fan B."/>
            <person name="Jiang Y."/>
            <person name="Adhikari A."/>
            <person name="Zheng C.-J."/>
            <person name="Schuster L."/>
            <person name="Cowan T.M."/>
            <person name="Smanski M.J."/>
            <person name="Chevrette M.G."/>
            <person name="De Carvalho L.P.S."/>
            <person name="Shen B."/>
        </authorList>
    </citation>
    <scope>NUCLEOTIDE SEQUENCE [LARGE SCALE GENOMIC DNA]</scope>
    <source>
        <strain evidence="1 2">NPDC001281</strain>
    </source>
</reference>
<proteinExistence type="predicted"/>
<name>A0ABW6VDS8_MICFU</name>